<reference evidence="17" key="1">
    <citation type="submission" date="2018-10" db="EMBL/GenBank/DDBJ databases">
        <authorList>
            <person name="Peiro R."/>
            <person name="Begona"/>
            <person name="Cbmso G."/>
            <person name="Lopez M."/>
            <person name="Gonzalez S."/>
            <person name="Sacristan E."/>
            <person name="Castillo E."/>
        </authorList>
    </citation>
    <scope>NUCLEOTIDE SEQUENCE [LARGE SCALE GENOMIC DNA]</scope>
</reference>
<gene>
    <name evidence="16" type="ORF">RHODGE_RHODGE_00150</name>
</gene>
<evidence type="ECO:0000256" key="14">
    <source>
        <dbReference type="ARBA" id="ARBA00048390"/>
    </source>
</evidence>
<accession>A0A447CNW4</accession>
<dbReference type="PANTHER" id="PTHR40255">
    <property type="entry name" value="UPF0093 MEMBRANE PROTEIN SLR1790"/>
    <property type="match status" value="1"/>
</dbReference>
<keyword evidence="10 15" id="KW-1133">Transmembrane helix</keyword>
<evidence type="ECO:0000256" key="2">
    <source>
        <dbReference type="ARBA" id="ARBA00004651"/>
    </source>
</evidence>
<evidence type="ECO:0000256" key="5">
    <source>
        <dbReference type="ARBA" id="ARBA00017504"/>
    </source>
</evidence>
<comment type="subcellular location">
    <subcellularLocation>
        <location evidence="2">Cell membrane</location>
        <topology evidence="2">Multi-pass membrane protein</topology>
    </subcellularLocation>
</comment>
<proteinExistence type="inferred from homology"/>
<evidence type="ECO:0000256" key="1">
    <source>
        <dbReference type="ARBA" id="ARBA00001970"/>
    </source>
</evidence>
<evidence type="ECO:0000256" key="8">
    <source>
        <dbReference type="ARBA" id="ARBA00022692"/>
    </source>
</evidence>
<evidence type="ECO:0000313" key="17">
    <source>
        <dbReference type="Proteomes" id="UP000289200"/>
    </source>
</evidence>
<protein>
    <recommendedName>
        <fullName evidence="5">Protoporphyrinogen IX oxidase</fullName>
    </recommendedName>
</protein>
<name>A0A447CNW4_9BRAD</name>
<comment type="cofactor">
    <cofactor evidence="1">
        <name>heme b</name>
        <dbReference type="ChEBI" id="CHEBI:60344"/>
    </cofactor>
</comment>
<dbReference type="GO" id="GO:0006782">
    <property type="term" value="P:protoporphyrinogen IX biosynthetic process"/>
    <property type="evidence" value="ECO:0007669"/>
    <property type="project" value="UniProtKB-UniPathway"/>
</dbReference>
<evidence type="ECO:0000256" key="12">
    <source>
        <dbReference type="ARBA" id="ARBA00023004"/>
    </source>
</evidence>
<feature type="transmembrane region" description="Helical" evidence="15">
    <location>
        <begin position="130"/>
        <end position="150"/>
    </location>
</feature>
<keyword evidence="6" id="KW-1003">Cell membrane</keyword>
<evidence type="ECO:0000256" key="15">
    <source>
        <dbReference type="SAM" id="Phobius"/>
    </source>
</evidence>
<evidence type="ECO:0000256" key="7">
    <source>
        <dbReference type="ARBA" id="ARBA00022617"/>
    </source>
</evidence>
<keyword evidence="7" id="KW-0349">Heme</keyword>
<sequence>MTEDPRGAPADDRRGEIASPARRLLRAAVGLVAPLGLAVGLVVVVPVGAYLWMRAVHLVAVACWVGGMLVLPPLFARHIRVASGPAADLLGEIEHRVMRHLVNPAMVVTWGVGGWLLWNGGWWSSGWFHAKLALVIVLSGLHGMLSAEIRRLAQGSPRYARFYIPLGVIGGILAVGTVLLAVVKPL</sequence>
<feature type="transmembrane region" description="Helical" evidence="15">
    <location>
        <begin position="55"/>
        <end position="76"/>
    </location>
</feature>
<dbReference type="UniPathway" id="UPA00251">
    <property type="reaction ID" value="UER00324"/>
</dbReference>
<dbReference type="Proteomes" id="UP000289200">
    <property type="component" value="Unassembled WGS sequence"/>
</dbReference>
<organism evidence="16 17">
    <name type="scientific">Rhodoplanes serenus</name>
    <dbReference type="NCBI Taxonomy" id="200615"/>
    <lineage>
        <taxon>Bacteria</taxon>
        <taxon>Pseudomonadati</taxon>
        <taxon>Pseudomonadota</taxon>
        <taxon>Alphaproteobacteria</taxon>
        <taxon>Hyphomicrobiales</taxon>
        <taxon>Nitrobacteraceae</taxon>
        <taxon>Rhodoplanes</taxon>
    </lineage>
</organism>
<comment type="similarity">
    <text evidence="4">Belongs to the HemJ family.</text>
</comment>
<evidence type="ECO:0000256" key="4">
    <source>
        <dbReference type="ARBA" id="ARBA00006501"/>
    </source>
</evidence>
<feature type="transmembrane region" description="Helical" evidence="15">
    <location>
        <begin position="162"/>
        <end position="183"/>
    </location>
</feature>
<evidence type="ECO:0000256" key="3">
    <source>
        <dbReference type="ARBA" id="ARBA00005073"/>
    </source>
</evidence>
<evidence type="ECO:0000256" key="6">
    <source>
        <dbReference type="ARBA" id="ARBA00022475"/>
    </source>
</evidence>
<evidence type="ECO:0000256" key="9">
    <source>
        <dbReference type="ARBA" id="ARBA00022723"/>
    </source>
</evidence>
<dbReference type="PANTHER" id="PTHR40255:SF1">
    <property type="entry name" value="PROTOPORPHYRINOGEN IX OXIDASE"/>
    <property type="match status" value="1"/>
</dbReference>
<evidence type="ECO:0000256" key="10">
    <source>
        <dbReference type="ARBA" id="ARBA00022989"/>
    </source>
</evidence>
<dbReference type="InterPro" id="IPR005265">
    <property type="entry name" value="HemJ-like"/>
</dbReference>
<keyword evidence="9" id="KW-0479">Metal-binding</keyword>
<comment type="caution">
    <text evidence="16">The sequence shown here is derived from an EMBL/GenBank/DDBJ whole genome shotgun (WGS) entry which is preliminary data.</text>
</comment>
<evidence type="ECO:0000313" key="16">
    <source>
        <dbReference type="EMBL" id="VCU06826.1"/>
    </source>
</evidence>
<evidence type="ECO:0000256" key="11">
    <source>
        <dbReference type="ARBA" id="ARBA00023002"/>
    </source>
</evidence>
<keyword evidence="13 15" id="KW-0472">Membrane</keyword>
<dbReference type="AlphaFoldDB" id="A0A447CNW4"/>
<feature type="transmembrane region" description="Helical" evidence="15">
    <location>
        <begin position="24"/>
        <end position="49"/>
    </location>
</feature>
<comment type="catalytic activity">
    <reaction evidence="14">
        <text>protoporphyrinogen IX + 3 A = protoporphyrin IX + 3 AH2</text>
        <dbReference type="Rhea" id="RHEA:62000"/>
        <dbReference type="ChEBI" id="CHEBI:13193"/>
        <dbReference type="ChEBI" id="CHEBI:17499"/>
        <dbReference type="ChEBI" id="CHEBI:57306"/>
        <dbReference type="ChEBI" id="CHEBI:57307"/>
    </reaction>
</comment>
<dbReference type="GO" id="GO:0016491">
    <property type="term" value="F:oxidoreductase activity"/>
    <property type="evidence" value="ECO:0007669"/>
    <property type="project" value="UniProtKB-KW"/>
</dbReference>
<dbReference type="EMBL" id="UWOC01000011">
    <property type="protein sequence ID" value="VCU06826.1"/>
    <property type="molecule type" value="Genomic_DNA"/>
</dbReference>
<keyword evidence="8 15" id="KW-0812">Transmembrane</keyword>
<dbReference type="Pfam" id="PF03653">
    <property type="entry name" value="UPF0093"/>
    <property type="match status" value="1"/>
</dbReference>
<dbReference type="GO" id="GO:0005886">
    <property type="term" value="C:plasma membrane"/>
    <property type="evidence" value="ECO:0007669"/>
    <property type="project" value="UniProtKB-SubCell"/>
</dbReference>
<dbReference type="GO" id="GO:0046872">
    <property type="term" value="F:metal ion binding"/>
    <property type="evidence" value="ECO:0007669"/>
    <property type="project" value="UniProtKB-KW"/>
</dbReference>
<evidence type="ECO:0000256" key="13">
    <source>
        <dbReference type="ARBA" id="ARBA00023136"/>
    </source>
</evidence>
<feature type="transmembrane region" description="Helical" evidence="15">
    <location>
        <begin position="97"/>
        <end position="118"/>
    </location>
</feature>
<keyword evidence="17" id="KW-1185">Reference proteome</keyword>
<comment type="pathway">
    <text evidence="3">Porphyrin-containing compound metabolism; protoporphyrin-IX biosynthesis; protoporphyrin-IX from protoporphyrinogen-IX: step 1/1.</text>
</comment>
<keyword evidence="11" id="KW-0560">Oxidoreductase</keyword>
<keyword evidence="12" id="KW-0408">Iron</keyword>